<reference evidence="13" key="2">
    <citation type="submission" date="2025-09" db="UniProtKB">
        <authorList>
            <consortium name="Ensembl"/>
        </authorList>
    </citation>
    <scope>IDENTIFICATION</scope>
</reference>
<keyword evidence="14" id="KW-1185">Reference proteome</keyword>
<evidence type="ECO:0000256" key="5">
    <source>
        <dbReference type="ARBA" id="ARBA00022507"/>
    </source>
</evidence>
<feature type="transmembrane region" description="Helical" evidence="12">
    <location>
        <begin position="7"/>
        <end position="26"/>
    </location>
</feature>
<dbReference type="Ensembl" id="ENSPTET00000040573.1">
    <property type="protein sequence ID" value="ENSPTEP00000029153.1"/>
    <property type="gene ID" value="ENSPTEG00000028616.1"/>
</dbReference>
<evidence type="ECO:0000313" key="13">
    <source>
        <dbReference type="Ensembl" id="ENSPTEP00000029153.1"/>
    </source>
</evidence>
<dbReference type="GO" id="GO:0016503">
    <property type="term" value="F:pheromone receptor activity"/>
    <property type="evidence" value="ECO:0007669"/>
    <property type="project" value="InterPro"/>
</dbReference>
<reference evidence="13" key="1">
    <citation type="submission" date="2025-08" db="UniProtKB">
        <authorList>
            <consortium name="Ensembl"/>
        </authorList>
    </citation>
    <scope>IDENTIFICATION</scope>
</reference>
<keyword evidence="11 12" id="KW-0807">Transducer</keyword>
<keyword evidence="6 12" id="KW-0812">Transmembrane</keyword>
<evidence type="ECO:0000256" key="9">
    <source>
        <dbReference type="ARBA" id="ARBA00023136"/>
    </source>
</evidence>
<evidence type="ECO:0000256" key="4">
    <source>
        <dbReference type="ARBA" id="ARBA00022475"/>
    </source>
</evidence>
<comment type="function">
    <text evidence="1">Putative pheromone receptor.</text>
</comment>
<evidence type="ECO:0000256" key="7">
    <source>
        <dbReference type="ARBA" id="ARBA00022989"/>
    </source>
</evidence>
<evidence type="ECO:0000256" key="8">
    <source>
        <dbReference type="ARBA" id="ARBA00023040"/>
    </source>
</evidence>
<feature type="transmembrane region" description="Helical" evidence="12">
    <location>
        <begin position="180"/>
        <end position="198"/>
    </location>
</feature>
<sequence>MSSFQKCLGFSANTFLLFFHIPYTLLNCRPKPRDLLTCHLALIHIRMLLTSVDFLPLDMFESLHFGNDFKCKSPFYTNRAMRGLSICSICLLSMLQAVSLSPSTSWLARFKHKSTNYIMHVFFFWVFFNLSFSSWLIFFSVHSSNTTHIKLLNVSKSCSLSPMNSTIRGMFFTVTLSKDVSCVVLMLLSSAYMVILLSRPSPEKRATQTILLLVSFFVVVHWVDFIFSIFLTLLWTYDPYVVLIVQGDVLNAYATISPLVQISSDKTIINIMKIAIEISSIFNKSAMKNVF</sequence>
<evidence type="ECO:0000256" key="11">
    <source>
        <dbReference type="ARBA" id="ARBA00023224"/>
    </source>
</evidence>
<proteinExistence type="inferred from homology"/>
<evidence type="ECO:0000256" key="2">
    <source>
        <dbReference type="ARBA" id="ARBA00004651"/>
    </source>
</evidence>
<keyword evidence="10 12" id="KW-0675">Receptor</keyword>
<keyword evidence="7 12" id="KW-1133">Transmembrane helix</keyword>
<name>A0A8C9I7H9_9PRIM</name>
<accession>A0A8C9I7H9</accession>
<dbReference type="GO" id="GO:0019236">
    <property type="term" value="P:response to pheromone"/>
    <property type="evidence" value="ECO:0007669"/>
    <property type="project" value="UniProtKB-KW"/>
</dbReference>
<feature type="transmembrane region" description="Helical" evidence="12">
    <location>
        <begin position="121"/>
        <end position="141"/>
    </location>
</feature>
<feature type="transmembrane region" description="Helical" evidence="12">
    <location>
        <begin position="210"/>
        <end position="235"/>
    </location>
</feature>
<keyword evidence="9 12" id="KW-0472">Membrane</keyword>
<dbReference type="InterPro" id="IPR004072">
    <property type="entry name" value="Vmron_rcpt_1"/>
</dbReference>
<dbReference type="PRINTS" id="PR01534">
    <property type="entry name" value="VOMERONASL1R"/>
</dbReference>
<evidence type="ECO:0000256" key="6">
    <source>
        <dbReference type="ARBA" id="ARBA00022692"/>
    </source>
</evidence>
<keyword evidence="5 12" id="KW-0589">Pheromone response</keyword>
<evidence type="ECO:0000256" key="1">
    <source>
        <dbReference type="ARBA" id="ARBA00003878"/>
    </source>
</evidence>
<dbReference type="PANTHER" id="PTHR24062">
    <property type="entry name" value="VOMERONASAL TYPE-1 RECEPTOR"/>
    <property type="match status" value="1"/>
</dbReference>
<feature type="transmembrane region" description="Helical" evidence="12">
    <location>
        <begin position="80"/>
        <end position="100"/>
    </location>
</feature>
<protein>
    <recommendedName>
        <fullName evidence="12">Vomeronasal type-1 receptor</fullName>
    </recommendedName>
</protein>
<evidence type="ECO:0000256" key="3">
    <source>
        <dbReference type="ARBA" id="ARBA00010663"/>
    </source>
</evidence>
<organism evidence="13 14">
    <name type="scientific">Piliocolobus tephrosceles</name>
    <name type="common">Ugandan red Colobus</name>
    <dbReference type="NCBI Taxonomy" id="591936"/>
    <lineage>
        <taxon>Eukaryota</taxon>
        <taxon>Metazoa</taxon>
        <taxon>Chordata</taxon>
        <taxon>Craniata</taxon>
        <taxon>Vertebrata</taxon>
        <taxon>Euteleostomi</taxon>
        <taxon>Mammalia</taxon>
        <taxon>Eutheria</taxon>
        <taxon>Euarchontoglires</taxon>
        <taxon>Primates</taxon>
        <taxon>Haplorrhini</taxon>
        <taxon>Catarrhini</taxon>
        <taxon>Cercopithecidae</taxon>
        <taxon>Colobinae</taxon>
        <taxon>Piliocolobus</taxon>
    </lineage>
</organism>
<dbReference type="GO" id="GO:0005886">
    <property type="term" value="C:plasma membrane"/>
    <property type="evidence" value="ECO:0007669"/>
    <property type="project" value="UniProtKB-SubCell"/>
</dbReference>
<evidence type="ECO:0000256" key="12">
    <source>
        <dbReference type="RuleBase" id="RU364061"/>
    </source>
</evidence>
<comment type="subcellular location">
    <subcellularLocation>
        <location evidence="2 12">Cell membrane</location>
        <topology evidence="2 12">Multi-pass membrane protein</topology>
    </subcellularLocation>
</comment>
<dbReference type="SUPFAM" id="SSF81321">
    <property type="entry name" value="Family A G protein-coupled receptor-like"/>
    <property type="match status" value="1"/>
</dbReference>
<dbReference type="Pfam" id="PF03402">
    <property type="entry name" value="V1R"/>
    <property type="match status" value="1"/>
</dbReference>
<dbReference type="Proteomes" id="UP000694416">
    <property type="component" value="Unplaced"/>
</dbReference>
<evidence type="ECO:0000256" key="10">
    <source>
        <dbReference type="ARBA" id="ARBA00023170"/>
    </source>
</evidence>
<comment type="similarity">
    <text evidence="3 12">Belongs to the G-protein coupled receptor 1 family.</text>
</comment>
<evidence type="ECO:0000313" key="14">
    <source>
        <dbReference type="Proteomes" id="UP000694416"/>
    </source>
</evidence>
<keyword evidence="4 12" id="KW-1003">Cell membrane</keyword>
<dbReference type="AlphaFoldDB" id="A0A8C9I7H9"/>
<keyword evidence="8 12" id="KW-0297">G-protein coupled receptor</keyword>